<protein>
    <submittedName>
        <fullName evidence="1">Uncharacterized protein</fullName>
    </submittedName>
</protein>
<proteinExistence type="predicted"/>
<dbReference type="InterPro" id="IPR013321">
    <property type="entry name" value="Arc_rbn_hlx_hlx"/>
</dbReference>
<dbReference type="InterPro" id="IPR007337">
    <property type="entry name" value="RelB/DinJ"/>
</dbReference>
<dbReference type="EMBL" id="BAAACR010000001">
    <property type="protein sequence ID" value="GAA0200968.1"/>
    <property type="molecule type" value="Genomic_DNA"/>
</dbReference>
<evidence type="ECO:0000313" key="1">
    <source>
        <dbReference type="EMBL" id="GAA0200968.1"/>
    </source>
</evidence>
<keyword evidence="2" id="KW-1185">Reference proteome</keyword>
<dbReference type="InterPro" id="IPR010985">
    <property type="entry name" value="Ribbon_hlx_hlx"/>
</dbReference>
<accession>A0ABN0SUM1</accession>
<organism evidence="1 2">
    <name type="scientific">Selenomonas dianae</name>
    <dbReference type="NCBI Taxonomy" id="135079"/>
    <lineage>
        <taxon>Bacteria</taxon>
        <taxon>Bacillati</taxon>
        <taxon>Bacillota</taxon>
        <taxon>Negativicutes</taxon>
        <taxon>Selenomonadales</taxon>
        <taxon>Selenomonadaceae</taxon>
        <taxon>Selenomonas</taxon>
    </lineage>
</organism>
<comment type="caution">
    <text evidence="1">The sequence shown here is derived from an EMBL/GenBank/DDBJ whole genome shotgun (WGS) entry which is preliminary data.</text>
</comment>
<gene>
    <name evidence="1" type="ORF">GCM10008919_00390</name>
</gene>
<evidence type="ECO:0000313" key="2">
    <source>
        <dbReference type="Proteomes" id="UP001500399"/>
    </source>
</evidence>
<dbReference type="RefSeq" id="WP_304988061.1">
    <property type="nucleotide sequence ID" value="NZ_BAAACR010000001.1"/>
</dbReference>
<dbReference type="Gene3D" id="1.10.1220.10">
    <property type="entry name" value="Met repressor-like"/>
    <property type="match status" value="1"/>
</dbReference>
<reference evidence="1 2" key="1">
    <citation type="journal article" date="2019" name="Int. J. Syst. Evol. Microbiol.">
        <title>The Global Catalogue of Microorganisms (GCM) 10K type strain sequencing project: providing services to taxonomists for standard genome sequencing and annotation.</title>
        <authorList>
            <consortium name="The Broad Institute Genomics Platform"/>
            <consortium name="The Broad Institute Genome Sequencing Center for Infectious Disease"/>
            <person name="Wu L."/>
            <person name="Ma J."/>
        </authorList>
    </citation>
    <scope>NUCLEOTIDE SEQUENCE [LARGE SCALE GENOMIC DNA]</scope>
    <source>
        <strain evidence="1 2">JCM 8542</strain>
    </source>
</reference>
<name>A0ABN0SUM1_9FIRM</name>
<sequence>MKDTKDKRLNIRIDKEFKNEIEKAADEAGLTLSALTMMLLKKWLREQQKDTK</sequence>
<dbReference type="SUPFAM" id="SSF47598">
    <property type="entry name" value="Ribbon-helix-helix"/>
    <property type="match status" value="1"/>
</dbReference>
<dbReference type="Proteomes" id="UP001500399">
    <property type="component" value="Unassembled WGS sequence"/>
</dbReference>
<dbReference type="Pfam" id="PF04221">
    <property type="entry name" value="RelB"/>
    <property type="match status" value="1"/>
</dbReference>